<dbReference type="InterPro" id="IPR004919">
    <property type="entry name" value="GmrSD_N"/>
</dbReference>
<evidence type="ECO:0000313" key="3">
    <source>
        <dbReference type="EMBL" id="MBB6055365.1"/>
    </source>
</evidence>
<dbReference type="Pfam" id="PF07510">
    <property type="entry name" value="GmrSD_C"/>
    <property type="match status" value="1"/>
</dbReference>
<dbReference type="Proteomes" id="UP000585721">
    <property type="component" value="Unassembled WGS sequence"/>
</dbReference>
<feature type="domain" description="GmrSD restriction endonucleases N-terminal" evidence="1">
    <location>
        <begin position="14"/>
        <end position="233"/>
    </location>
</feature>
<comment type="caution">
    <text evidence="3">The sequence shown here is derived from an EMBL/GenBank/DDBJ whole genome shotgun (WGS) entry which is preliminary data.</text>
</comment>
<name>A0A841GJ65_9GAMM</name>
<dbReference type="EMBL" id="JACHGR010000004">
    <property type="protein sequence ID" value="MBB6055365.1"/>
    <property type="molecule type" value="Genomic_DNA"/>
</dbReference>
<evidence type="ECO:0000259" key="2">
    <source>
        <dbReference type="Pfam" id="PF07510"/>
    </source>
</evidence>
<keyword evidence="4" id="KW-1185">Reference proteome</keyword>
<feature type="domain" description="GmrSD restriction endonucleases C-terminal" evidence="2">
    <location>
        <begin position="429"/>
        <end position="592"/>
    </location>
</feature>
<evidence type="ECO:0008006" key="5">
    <source>
        <dbReference type="Google" id="ProtNLM"/>
    </source>
</evidence>
<proteinExistence type="predicted"/>
<dbReference type="AlphaFoldDB" id="A0A841GJ65"/>
<gene>
    <name evidence="3" type="ORF">HNR75_001271</name>
</gene>
<protein>
    <recommendedName>
        <fullName evidence="5">DUF262 domain-containing protein</fullName>
    </recommendedName>
</protein>
<evidence type="ECO:0000259" key="1">
    <source>
        <dbReference type="Pfam" id="PF03235"/>
    </source>
</evidence>
<dbReference type="InterPro" id="IPR011089">
    <property type="entry name" value="GmrSD_C"/>
</dbReference>
<accession>A0A841GJ65</accession>
<dbReference type="PANTHER" id="PTHR35149">
    <property type="entry name" value="SLL5132 PROTEIN"/>
    <property type="match status" value="1"/>
</dbReference>
<dbReference type="RefSeq" id="WP_188026152.1">
    <property type="nucleotide sequence ID" value="NZ_JACHGR010000004.1"/>
</dbReference>
<organism evidence="3 4">
    <name type="scientific">Tolumonas osonensis</name>
    <dbReference type="NCBI Taxonomy" id="675874"/>
    <lineage>
        <taxon>Bacteria</taxon>
        <taxon>Pseudomonadati</taxon>
        <taxon>Pseudomonadota</taxon>
        <taxon>Gammaproteobacteria</taxon>
        <taxon>Aeromonadales</taxon>
        <taxon>Aeromonadaceae</taxon>
        <taxon>Tolumonas</taxon>
    </lineage>
</organism>
<dbReference type="Pfam" id="PF03235">
    <property type="entry name" value="GmrSD_N"/>
    <property type="match status" value="1"/>
</dbReference>
<evidence type="ECO:0000313" key="4">
    <source>
        <dbReference type="Proteomes" id="UP000585721"/>
    </source>
</evidence>
<dbReference type="PANTHER" id="PTHR35149:SF2">
    <property type="entry name" value="DUF262 DOMAIN-CONTAINING PROTEIN"/>
    <property type="match status" value="1"/>
</dbReference>
<sequence>MKIKAEVKSIDKLKDYFFVVPDYQREYVWQVDDQIEQFLIDIDDEYDPHAKQQTNYFIGSIIVVKNGEKYDVIDGQQRLTTIVISLCALRDVLQQCEKDGVLAGNQKKILAKVEEWLSDFDLASNQTQIRLELQYHESSGYLRHLIEHSPIQGEFTASLNKMQQAFERISKHFNEYLEQGIDSLISYALYFMTGIDLVVIESEDLGSALKIFETINQRGASLNAMDLVKNLMFSKAREAQFSQIKTVWKEINGYLQACDESDNPLRFLRYFMMARYHHGILREDELYKWIISAEGKVSLNYEAEPLKLVQELQQAAKRYSALVSATNSLGDGANYPHITNIGYINKYRSRQHLVLLMALDLYCPSDVVDYLAAQLESFFFFANTMSIQTKTYEQRFSLWAVKLRGVKTREGVDAVVQETLVPFILKRLPDFRQAFSQINHTAYNPQYRQRFILGRFENEIRRQCGLPIQSHNTIQSFQIEHILPQTVRNREQSPEFADQDVHTRNVYRLGNVTLLESMINQAVNNCNDLATDWFAEKQAEYIKSDSMLTRLMVTDFSVGNDTAINRLKDRLNYSFTEWKPDSVALRQQILMELAFDCWRFSGLRIDQYAAELAAKDVEQIEEE</sequence>
<reference evidence="3 4" key="1">
    <citation type="submission" date="2020-08" db="EMBL/GenBank/DDBJ databases">
        <title>Genomic Encyclopedia of Type Strains, Phase IV (KMG-IV): sequencing the most valuable type-strain genomes for metagenomic binning, comparative biology and taxonomic classification.</title>
        <authorList>
            <person name="Goeker M."/>
        </authorList>
    </citation>
    <scope>NUCLEOTIDE SEQUENCE [LARGE SCALE GENOMIC DNA]</scope>
    <source>
        <strain evidence="3 4">DSM 22975</strain>
    </source>
</reference>